<evidence type="ECO:0000313" key="1">
    <source>
        <dbReference type="EMBL" id="VFS65039.1"/>
    </source>
</evidence>
<reference evidence="1 2" key="1">
    <citation type="submission" date="2019-03" db="EMBL/GenBank/DDBJ databases">
        <authorList>
            <consortium name="Pathogen Informatics"/>
        </authorList>
    </citation>
    <scope>NUCLEOTIDE SEQUENCE [LARGE SCALE GENOMIC DNA]</scope>
    <source>
        <strain evidence="1 2">NCTC12993</strain>
    </source>
</reference>
<keyword evidence="1" id="KW-0560">Oxidoreductase</keyword>
<evidence type="ECO:0000313" key="2">
    <source>
        <dbReference type="Proteomes" id="UP000401081"/>
    </source>
</evidence>
<name>A0A485B8H1_KLUCR</name>
<sequence length="113" mass="11606">MHRQLTALIAICRAKLTLSFRHFPGRRKPLIVSGTNAGSAEVIQAAANVAKALKARGSDVGVTMIARAVNSVGLGMIGGGSLDEALDELESGSARCGYRAGKTICTAMLPPAA</sequence>
<dbReference type="AlphaFoldDB" id="A0A485B8H1"/>
<protein>
    <submittedName>
        <fullName evidence="1">NADH-quinone oxidoreductase subunit G</fullName>
        <ecNumber evidence="1">1.6.99.5</ecNumber>
    </submittedName>
</protein>
<dbReference type="GO" id="GO:0016491">
    <property type="term" value="F:oxidoreductase activity"/>
    <property type="evidence" value="ECO:0007669"/>
    <property type="project" value="UniProtKB-KW"/>
</dbReference>
<proteinExistence type="predicted"/>
<organism evidence="1 2">
    <name type="scientific">Kluyvera cryocrescens</name>
    <name type="common">Kluyvera citrophila</name>
    <dbReference type="NCBI Taxonomy" id="580"/>
    <lineage>
        <taxon>Bacteria</taxon>
        <taxon>Pseudomonadati</taxon>
        <taxon>Pseudomonadota</taxon>
        <taxon>Gammaproteobacteria</taxon>
        <taxon>Enterobacterales</taxon>
        <taxon>Enterobacteriaceae</taxon>
        <taxon>Kluyvera</taxon>
    </lineage>
</organism>
<dbReference type="EMBL" id="CAADJD010000018">
    <property type="protein sequence ID" value="VFS65039.1"/>
    <property type="molecule type" value="Genomic_DNA"/>
</dbReference>
<accession>A0A485B8H1</accession>
<dbReference type="Proteomes" id="UP000401081">
    <property type="component" value="Unassembled WGS sequence"/>
</dbReference>
<gene>
    <name evidence="1" type="primary">nuoG_3</name>
    <name evidence="1" type="ORF">NCTC12993_03427</name>
</gene>
<dbReference type="EC" id="1.6.99.5" evidence="1"/>
<keyword evidence="2" id="KW-1185">Reference proteome</keyword>